<keyword evidence="4" id="KW-0804">Transcription</keyword>
<dbReference type="Gene3D" id="3.40.190.10">
    <property type="entry name" value="Periplasmic binding protein-like II"/>
    <property type="match status" value="2"/>
</dbReference>
<sequence>MIDKLEIHHLRTLSALYQFGNLSVAAEHLCVSQQATSLQLKRLREILGDPLFVRSGHGMVPTPYARSIQPHVHQVLEHLNAIPRPASLDLGQLDRTLVISATDYAQEVIVAPLLEVLKEAAPGVRIIITHIESAELLTRMSRGEIDLAFTSTGYVPEGLVSDPLFTERYSCVSADQTLARDEPLSTAQLAEQDFVITSPGTGSFQGSADAWFERQGLKRRVAVSAPSFFMTQVCLKHSRMVAFMPSRLLPCDGLHEIPLEKHPPGYEVVVAYHPSTASDSFMAWLLDQVKDRFIDQP</sequence>
<dbReference type="GO" id="GO:0003677">
    <property type="term" value="F:DNA binding"/>
    <property type="evidence" value="ECO:0007669"/>
    <property type="project" value="UniProtKB-KW"/>
</dbReference>
<name>A0A4Z0WAS4_9GAMM</name>
<evidence type="ECO:0000256" key="3">
    <source>
        <dbReference type="ARBA" id="ARBA00023125"/>
    </source>
</evidence>
<dbReference type="PANTHER" id="PTHR30118">
    <property type="entry name" value="HTH-TYPE TRANSCRIPTIONAL REGULATOR LEUO-RELATED"/>
    <property type="match status" value="1"/>
</dbReference>
<feature type="domain" description="HTH lysR-type" evidence="5">
    <location>
        <begin position="5"/>
        <end position="62"/>
    </location>
</feature>
<keyword evidence="2" id="KW-0805">Transcription regulation</keyword>
<dbReference type="Pfam" id="PF03466">
    <property type="entry name" value="LysR_substrate"/>
    <property type="match status" value="1"/>
</dbReference>
<dbReference type="OrthoDB" id="8557381at2"/>
<evidence type="ECO:0000256" key="1">
    <source>
        <dbReference type="ARBA" id="ARBA00009437"/>
    </source>
</evidence>
<dbReference type="SUPFAM" id="SSF53850">
    <property type="entry name" value="Periplasmic binding protein-like II"/>
    <property type="match status" value="1"/>
</dbReference>
<dbReference type="PROSITE" id="PS50931">
    <property type="entry name" value="HTH_LYSR"/>
    <property type="match status" value="1"/>
</dbReference>
<evidence type="ECO:0000256" key="2">
    <source>
        <dbReference type="ARBA" id="ARBA00023015"/>
    </source>
</evidence>
<dbReference type="PANTHER" id="PTHR30118:SF15">
    <property type="entry name" value="TRANSCRIPTIONAL REGULATORY PROTEIN"/>
    <property type="match status" value="1"/>
</dbReference>
<protein>
    <submittedName>
        <fullName evidence="6">LysR family transcriptional regulator</fullName>
    </submittedName>
</protein>
<dbReference type="InterPro" id="IPR050389">
    <property type="entry name" value="LysR-type_TF"/>
</dbReference>
<reference evidence="6 7" key="1">
    <citation type="submission" date="2019-04" db="EMBL/GenBank/DDBJ databases">
        <title>Natronospirillum operosus gen. nov., sp. nov., a haloalkaliphilic satellite isolated from decaying biomass of laboratory culture of cyanobacterium Geitlerinema sp. and proposal of Natronospirillaceae fam. nov. and Saccharospirillaceae fam. nov.</title>
        <authorList>
            <person name="Kevbrin V."/>
            <person name="Boltyanskaya Y."/>
            <person name="Koziaeva V."/>
            <person name="Grouzdev D.S."/>
            <person name="Park M."/>
            <person name="Cho J."/>
        </authorList>
    </citation>
    <scope>NUCLEOTIDE SEQUENCE [LARGE SCALE GENOMIC DNA]</scope>
    <source>
        <strain evidence="6 7">G-116</strain>
    </source>
</reference>
<dbReference type="InterPro" id="IPR036390">
    <property type="entry name" value="WH_DNA-bd_sf"/>
</dbReference>
<dbReference type="Gene3D" id="1.10.10.10">
    <property type="entry name" value="Winged helix-like DNA-binding domain superfamily/Winged helix DNA-binding domain"/>
    <property type="match status" value="1"/>
</dbReference>
<dbReference type="EMBL" id="SRMF01000004">
    <property type="protein sequence ID" value="TGG92831.1"/>
    <property type="molecule type" value="Genomic_DNA"/>
</dbReference>
<accession>A0A4Z0WAS4</accession>
<comment type="caution">
    <text evidence="6">The sequence shown here is derived from an EMBL/GenBank/DDBJ whole genome shotgun (WGS) entry which is preliminary data.</text>
</comment>
<dbReference type="AlphaFoldDB" id="A0A4Z0WAS4"/>
<dbReference type="InterPro" id="IPR005119">
    <property type="entry name" value="LysR_subst-bd"/>
</dbReference>
<dbReference type="SUPFAM" id="SSF46785">
    <property type="entry name" value="Winged helix' DNA-binding domain"/>
    <property type="match status" value="1"/>
</dbReference>
<proteinExistence type="inferred from homology"/>
<evidence type="ECO:0000313" key="6">
    <source>
        <dbReference type="EMBL" id="TGG92831.1"/>
    </source>
</evidence>
<keyword evidence="7" id="KW-1185">Reference proteome</keyword>
<dbReference type="Proteomes" id="UP000297475">
    <property type="component" value="Unassembled WGS sequence"/>
</dbReference>
<evidence type="ECO:0000256" key="4">
    <source>
        <dbReference type="ARBA" id="ARBA00023163"/>
    </source>
</evidence>
<gene>
    <name evidence="6" type="ORF">E4656_11940</name>
</gene>
<dbReference type="RefSeq" id="WP_135483503.1">
    <property type="nucleotide sequence ID" value="NZ_SRMF01000004.1"/>
</dbReference>
<keyword evidence="3" id="KW-0238">DNA-binding</keyword>
<dbReference type="GO" id="GO:0003700">
    <property type="term" value="F:DNA-binding transcription factor activity"/>
    <property type="evidence" value="ECO:0007669"/>
    <property type="project" value="InterPro"/>
</dbReference>
<dbReference type="PRINTS" id="PR00039">
    <property type="entry name" value="HTHLYSR"/>
</dbReference>
<evidence type="ECO:0000313" key="7">
    <source>
        <dbReference type="Proteomes" id="UP000297475"/>
    </source>
</evidence>
<organism evidence="6 7">
    <name type="scientific">Natronospirillum operosum</name>
    <dbReference type="NCBI Taxonomy" id="2759953"/>
    <lineage>
        <taxon>Bacteria</taxon>
        <taxon>Pseudomonadati</taxon>
        <taxon>Pseudomonadota</taxon>
        <taxon>Gammaproteobacteria</taxon>
        <taxon>Oceanospirillales</taxon>
        <taxon>Natronospirillaceae</taxon>
        <taxon>Natronospirillum</taxon>
    </lineage>
</organism>
<dbReference type="InterPro" id="IPR036388">
    <property type="entry name" value="WH-like_DNA-bd_sf"/>
</dbReference>
<dbReference type="Pfam" id="PF00126">
    <property type="entry name" value="HTH_1"/>
    <property type="match status" value="1"/>
</dbReference>
<evidence type="ECO:0000259" key="5">
    <source>
        <dbReference type="PROSITE" id="PS50931"/>
    </source>
</evidence>
<dbReference type="InterPro" id="IPR000847">
    <property type="entry name" value="LysR_HTH_N"/>
</dbReference>
<comment type="similarity">
    <text evidence="1">Belongs to the LysR transcriptional regulatory family.</text>
</comment>